<gene>
    <name evidence="1" type="ORF">EV421DRAFT_2055710</name>
</gene>
<dbReference type="EMBL" id="JAUEPT010000020">
    <property type="protein sequence ID" value="KAK0444025.1"/>
    <property type="molecule type" value="Genomic_DNA"/>
</dbReference>
<sequence length="85" mass="9634">MPPKPNPSVHVKGEQTGYAMPTCSIYSPFGSFPDSIGSLYFREDVSHELQNRPLYLSDGENQLPSALKYRIGPIVDTRWYRGSER</sequence>
<protein>
    <submittedName>
        <fullName evidence="1">Uncharacterized protein</fullName>
    </submittedName>
</protein>
<dbReference type="AlphaFoldDB" id="A0AA39JJQ0"/>
<evidence type="ECO:0000313" key="1">
    <source>
        <dbReference type="EMBL" id="KAK0444025.1"/>
    </source>
</evidence>
<evidence type="ECO:0000313" key="2">
    <source>
        <dbReference type="Proteomes" id="UP001175226"/>
    </source>
</evidence>
<organism evidence="1 2">
    <name type="scientific">Armillaria borealis</name>
    <dbReference type="NCBI Taxonomy" id="47425"/>
    <lineage>
        <taxon>Eukaryota</taxon>
        <taxon>Fungi</taxon>
        <taxon>Dikarya</taxon>
        <taxon>Basidiomycota</taxon>
        <taxon>Agaricomycotina</taxon>
        <taxon>Agaricomycetes</taxon>
        <taxon>Agaricomycetidae</taxon>
        <taxon>Agaricales</taxon>
        <taxon>Marasmiineae</taxon>
        <taxon>Physalacriaceae</taxon>
        <taxon>Armillaria</taxon>
    </lineage>
</organism>
<proteinExistence type="predicted"/>
<dbReference type="Proteomes" id="UP001175226">
    <property type="component" value="Unassembled WGS sequence"/>
</dbReference>
<name>A0AA39JJQ0_9AGAR</name>
<reference evidence="1" key="1">
    <citation type="submission" date="2023-06" db="EMBL/GenBank/DDBJ databases">
        <authorList>
            <consortium name="Lawrence Berkeley National Laboratory"/>
            <person name="Ahrendt S."/>
            <person name="Sahu N."/>
            <person name="Indic B."/>
            <person name="Wong-Bajracharya J."/>
            <person name="Merenyi Z."/>
            <person name="Ke H.-M."/>
            <person name="Monk M."/>
            <person name="Kocsube S."/>
            <person name="Drula E."/>
            <person name="Lipzen A."/>
            <person name="Balint B."/>
            <person name="Henrissat B."/>
            <person name="Andreopoulos B."/>
            <person name="Martin F.M."/>
            <person name="Harder C.B."/>
            <person name="Rigling D."/>
            <person name="Ford K.L."/>
            <person name="Foster G.D."/>
            <person name="Pangilinan J."/>
            <person name="Papanicolaou A."/>
            <person name="Barry K."/>
            <person name="LaButti K."/>
            <person name="Viragh M."/>
            <person name="Koriabine M."/>
            <person name="Yan M."/>
            <person name="Riley R."/>
            <person name="Champramary S."/>
            <person name="Plett K.L."/>
            <person name="Tsai I.J."/>
            <person name="Slot J."/>
            <person name="Sipos G."/>
            <person name="Plett J."/>
            <person name="Nagy L.G."/>
            <person name="Grigoriev I.V."/>
        </authorList>
    </citation>
    <scope>NUCLEOTIDE SEQUENCE</scope>
    <source>
        <strain evidence="1">FPL87.14</strain>
    </source>
</reference>
<accession>A0AA39JJQ0</accession>
<comment type="caution">
    <text evidence="1">The sequence shown here is derived from an EMBL/GenBank/DDBJ whole genome shotgun (WGS) entry which is preliminary data.</text>
</comment>
<feature type="non-terminal residue" evidence="1">
    <location>
        <position position="85"/>
    </location>
</feature>
<keyword evidence="2" id="KW-1185">Reference proteome</keyword>